<dbReference type="AlphaFoldDB" id="A0A2R6NFX3"/>
<proteinExistence type="predicted"/>
<organism evidence="1 2">
    <name type="scientific">Hermanssonia centrifuga</name>
    <dbReference type="NCBI Taxonomy" id="98765"/>
    <lineage>
        <taxon>Eukaryota</taxon>
        <taxon>Fungi</taxon>
        <taxon>Dikarya</taxon>
        <taxon>Basidiomycota</taxon>
        <taxon>Agaricomycotina</taxon>
        <taxon>Agaricomycetes</taxon>
        <taxon>Polyporales</taxon>
        <taxon>Meruliaceae</taxon>
        <taxon>Hermanssonia</taxon>
    </lineage>
</organism>
<evidence type="ECO:0000313" key="1">
    <source>
        <dbReference type="EMBL" id="PSR71263.1"/>
    </source>
</evidence>
<sequence>MSAAGTPQSIPLFATLSIPEAFFLPPPPPKFAFVPFAPAKIQDTQVEDPVLPQALASNTVRDFDWSRFMTDLVLAWSGRLSVTATDIVEDWNVSYFKSRRIKIWLLPKSEDKIKRKATTGNVRIETEPKCMADTAGVGDVSESLERVPEDSISNNGQRCVTVLPYVHQASVGTYELWVTYIE</sequence>
<protein>
    <submittedName>
        <fullName evidence="1">Uncharacterized protein</fullName>
    </submittedName>
</protein>
<reference evidence="1 2" key="1">
    <citation type="submission" date="2018-02" db="EMBL/GenBank/DDBJ databases">
        <title>Genome sequence of the basidiomycete white-rot fungus Phlebia centrifuga.</title>
        <authorList>
            <person name="Granchi Z."/>
            <person name="Peng M."/>
            <person name="de Vries R.P."/>
            <person name="Hilden K."/>
            <person name="Makela M.R."/>
            <person name="Grigoriev I."/>
            <person name="Riley R."/>
        </authorList>
    </citation>
    <scope>NUCLEOTIDE SEQUENCE [LARGE SCALE GENOMIC DNA]</scope>
    <source>
        <strain evidence="1 2">FBCC195</strain>
    </source>
</reference>
<name>A0A2R6NFX3_9APHY</name>
<dbReference type="Proteomes" id="UP000186601">
    <property type="component" value="Unassembled WGS sequence"/>
</dbReference>
<evidence type="ECO:0000313" key="2">
    <source>
        <dbReference type="Proteomes" id="UP000186601"/>
    </source>
</evidence>
<keyword evidence="2" id="KW-1185">Reference proteome</keyword>
<dbReference type="EMBL" id="MLYV02001290">
    <property type="protein sequence ID" value="PSR71263.1"/>
    <property type="molecule type" value="Genomic_DNA"/>
</dbReference>
<accession>A0A2R6NFX3</accession>
<comment type="caution">
    <text evidence="1">The sequence shown here is derived from an EMBL/GenBank/DDBJ whole genome shotgun (WGS) entry which is preliminary data.</text>
</comment>
<gene>
    <name evidence="1" type="ORF">PHLCEN_2v12917</name>
</gene>